<dbReference type="InterPro" id="IPR013877">
    <property type="entry name" value="YAP-bd/ALF4/Glomulin"/>
</dbReference>
<name>A0A4Y2BD77_ARAVE</name>
<comment type="caution">
    <text evidence="2">The sequence shown here is derived from an EMBL/GenBank/DDBJ whole genome shotgun (WGS) entry which is preliminary data.</text>
</comment>
<dbReference type="EMBL" id="BGPR01000064">
    <property type="protein sequence ID" value="GBL89256.1"/>
    <property type="molecule type" value="Genomic_DNA"/>
</dbReference>
<gene>
    <name evidence="2" type="primary">Glmn</name>
    <name evidence="2" type="ORF">AVEN_225800_1</name>
</gene>
<feature type="compositionally biased region" description="Basic and acidic residues" evidence="1">
    <location>
        <begin position="264"/>
        <end position="281"/>
    </location>
</feature>
<dbReference type="GO" id="GO:0055105">
    <property type="term" value="F:ubiquitin-protein transferase inhibitor activity"/>
    <property type="evidence" value="ECO:0007669"/>
    <property type="project" value="TreeGrafter"/>
</dbReference>
<dbReference type="Proteomes" id="UP000499080">
    <property type="component" value="Unassembled WGS sequence"/>
</dbReference>
<feature type="region of interest" description="Disordered" evidence="1">
    <location>
        <begin position="264"/>
        <end position="287"/>
    </location>
</feature>
<dbReference type="PANTHER" id="PTHR15430:SF1">
    <property type="entry name" value="GLOMULIN"/>
    <property type="match status" value="1"/>
</dbReference>
<dbReference type="InterPro" id="IPR019516">
    <property type="entry name" value="Glomulin/ALF4"/>
</dbReference>
<protein>
    <submittedName>
        <fullName evidence="2">Glomulin</fullName>
    </submittedName>
</protein>
<accession>A0A4Y2BD77</accession>
<sequence>MKTETAFEVELERNLSEQKFETVLETLKTPENDTYIGTNLWNIINTVCLTLKTKDLIQNEDDVDICRKILLNLVDRGNPREVIVALMEDADSFKNHFHFSALLDPLKKTLLKVPGKRGKSLEWVLSTLNAHIQTLPLPEDADLQGDEKMLLDADPAVMDTNYVVSNYLKFIDTFVEEVSFETLSKKEDYYADRVEHQREILQRFILILFDRPFLYQDLHVELDSDRPKSTIRTLCETYVKCLFKTCRNVFNLFKYEINPSKSSLKKEAKDDNNSSSKKEDEVKDENDDSEKVPTLALANLSYLIFVENIALDSQPFVYNHRYLFMKNLKYIILLLGKNKNLVLFKGLHLAQTLLDRLEEYGIAYNYIELGDFTEFPRLLMKVAIFSSIETHRKMAVQVFLSYISKCDWKGRYHLINQVLCTTNHSGAEGLVINLYKTYLNDLLNGSVTDNYFLGKNLKLFLKKVYVLKEGVETDILEHSDRIMTSLNFLRYLLLRDGKDKNVTGVWDLLPAISKKFLEPLSTGLDLSRAHYKQVAKDNEENARNKAKGSIDSTVTVNNEMWPNVPPQFQKDLLDKALLTFDMIESILSRVRELF</sequence>
<dbReference type="AlphaFoldDB" id="A0A4Y2BD77"/>
<keyword evidence="3" id="KW-1185">Reference proteome</keyword>
<dbReference type="GO" id="GO:0005737">
    <property type="term" value="C:cytoplasm"/>
    <property type="evidence" value="ECO:0007669"/>
    <property type="project" value="TreeGrafter"/>
</dbReference>
<dbReference type="PANTHER" id="PTHR15430">
    <property type="entry name" value="GLOMULIN"/>
    <property type="match status" value="1"/>
</dbReference>
<evidence type="ECO:0000313" key="2">
    <source>
        <dbReference type="EMBL" id="GBL89256.1"/>
    </source>
</evidence>
<organism evidence="2 3">
    <name type="scientific">Araneus ventricosus</name>
    <name type="common">Orbweaver spider</name>
    <name type="synonym">Epeira ventricosa</name>
    <dbReference type="NCBI Taxonomy" id="182803"/>
    <lineage>
        <taxon>Eukaryota</taxon>
        <taxon>Metazoa</taxon>
        <taxon>Ecdysozoa</taxon>
        <taxon>Arthropoda</taxon>
        <taxon>Chelicerata</taxon>
        <taxon>Arachnida</taxon>
        <taxon>Araneae</taxon>
        <taxon>Araneomorphae</taxon>
        <taxon>Entelegynae</taxon>
        <taxon>Araneoidea</taxon>
        <taxon>Araneidae</taxon>
        <taxon>Araneus</taxon>
    </lineage>
</organism>
<dbReference type="Pfam" id="PF08568">
    <property type="entry name" value="Kinetochor_Ybp2"/>
    <property type="match status" value="1"/>
</dbReference>
<reference evidence="2 3" key="1">
    <citation type="journal article" date="2019" name="Sci. Rep.">
        <title>Orb-weaving spider Araneus ventricosus genome elucidates the spidroin gene catalogue.</title>
        <authorList>
            <person name="Kono N."/>
            <person name="Nakamura H."/>
            <person name="Ohtoshi R."/>
            <person name="Moran D.A.P."/>
            <person name="Shinohara A."/>
            <person name="Yoshida Y."/>
            <person name="Fujiwara M."/>
            <person name="Mori M."/>
            <person name="Tomita M."/>
            <person name="Arakawa K."/>
        </authorList>
    </citation>
    <scope>NUCLEOTIDE SEQUENCE [LARGE SCALE GENOMIC DNA]</scope>
</reference>
<evidence type="ECO:0000313" key="3">
    <source>
        <dbReference type="Proteomes" id="UP000499080"/>
    </source>
</evidence>
<evidence type="ECO:0000256" key="1">
    <source>
        <dbReference type="SAM" id="MobiDB-lite"/>
    </source>
</evidence>
<dbReference type="OrthoDB" id="619536at2759"/>
<proteinExistence type="predicted"/>